<keyword evidence="4" id="KW-1185">Reference proteome</keyword>
<evidence type="ECO:0000313" key="4">
    <source>
        <dbReference type="Proteomes" id="UP001215598"/>
    </source>
</evidence>
<evidence type="ECO:0000256" key="2">
    <source>
        <dbReference type="SAM" id="SignalP"/>
    </source>
</evidence>
<name>A0AAD7HW85_9AGAR</name>
<protein>
    <submittedName>
        <fullName evidence="3">Uncharacterized protein</fullName>
    </submittedName>
</protein>
<organism evidence="3 4">
    <name type="scientific">Mycena metata</name>
    <dbReference type="NCBI Taxonomy" id="1033252"/>
    <lineage>
        <taxon>Eukaryota</taxon>
        <taxon>Fungi</taxon>
        <taxon>Dikarya</taxon>
        <taxon>Basidiomycota</taxon>
        <taxon>Agaricomycotina</taxon>
        <taxon>Agaricomycetes</taxon>
        <taxon>Agaricomycetidae</taxon>
        <taxon>Agaricales</taxon>
        <taxon>Marasmiineae</taxon>
        <taxon>Mycenaceae</taxon>
        <taxon>Mycena</taxon>
    </lineage>
</organism>
<reference evidence="3" key="1">
    <citation type="submission" date="2023-03" db="EMBL/GenBank/DDBJ databases">
        <title>Massive genome expansion in bonnet fungi (Mycena s.s.) driven by repeated elements and novel gene families across ecological guilds.</title>
        <authorList>
            <consortium name="Lawrence Berkeley National Laboratory"/>
            <person name="Harder C.B."/>
            <person name="Miyauchi S."/>
            <person name="Viragh M."/>
            <person name="Kuo A."/>
            <person name="Thoen E."/>
            <person name="Andreopoulos B."/>
            <person name="Lu D."/>
            <person name="Skrede I."/>
            <person name="Drula E."/>
            <person name="Henrissat B."/>
            <person name="Morin E."/>
            <person name="Kohler A."/>
            <person name="Barry K."/>
            <person name="LaButti K."/>
            <person name="Morin E."/>
            <person name="Salamov A."/>
            <person name="Lipzen A."/>
            <person name="Mereny Z."/>
            <person name="Hegedus B."/>
            <person name="Baldrian P."/>
            <person name="Stursova M."/>
            <person name="Weitz H."/>
            <person name="Taylor A."/>
            <person name="Grigoriev I.V."/>
            <person name="Nagy L.G."/>
            <person name="Martin F."/>
            <person name="Kauserud H."/>
        </authorList>
    </citation>
    <scope>NUCLEOTIDE SEQUENCE</scope>
    <source>
        <strain evidence="3">CBHHK182m</strain>
    </source>
</reference>
<accession>A0AAD7HW85</accession>
<feature type="compositionally biased region" description="Basic and acidic residues" evidence="1">
    <location>
        <begin position="144"/>
        <end position="154"/>
    </location>
</feature>
<feature type="chain" id="PRO_5041924111" evidence="2">
    <location>
        <begin position="20"/>
        <end position="391"/>
    </location>
</feature>
<dbReference type="AlphaFoldDB" id="A0AAD7HW85"/>
<evidence type="ECO:0000256" key="1">
    <source>
        <dbReference type="SAM" id="MobiDB-lite"/>
    </source>
</evidence>
<evidence type="ECO:0000313" key="3">
    <source>
        <dbReference type="EMBL" id="KAJ7729557.1"/>
    </source>
</evidence>
<comment type="caution">
    <text evidence="3">The sequence shown here is derived from an EMBL/GenBank/DDBJ whole genome shotgun (WGS) entry which is preliminary data.</text>
</comment>
<feature type="signal peptide" evidence="2">
    <location>
        <begin position="1"/>
        <end position="19"/>
    </location>
</feature>
<dbReference type="Proteomes" id="UP001215598">
    <property type="component" value="Unassembled WGS sequence"/>
</dbReference>
<proteinExistence type="predicted"/>
<gene>
    <name evidence="3" type="ORF">B0H16DRAFT_1775766</name>
</gene>
<keyword evidence="2" id="KW-0732">Signal</keyword>
<feature type="region of interest" description="Disordered" evidence="1">
    <location>
        <begin position="138"/>
        <end position="198"/>
    </location>
</feature>
<sequence>MFGGITLQLLLTGIGQVWYSDDHRNVLDCVELMSMSYIHVILSNCGADLPLPPKFESPQRVREHNCMKDWAVGMEGLVHASCHAPLEGLTLDVDQNIGQMRLFIAHLEPPGRCMGFMVNQADLSCSACSLIPNFTPAHNGGGLTKERPDVRSGDAKGQTDPQEPSRVANVHTEQCPCSPSQNQPAVQPERSRSIKNGAAQRRMQSASISVTPEGATCCVAESIEDTEFLVLWWPRMSPALNTRPYLANNNGPVYAPNFPLGVLAEDQISRRRRFLILSIQVFTAPSVNAHGQPGLLHTQSFFTFQLEDATRNIIFLCGKWYSLREKQRFAVGSSRIRIIGVPWAAHTGQMVLSSCTETYRGVIIGNTGVDLAIPLRAENRTRVEWVQSNWR</sequence>
<feature type="compositionally biased region" description="Polar residues" evidence="1">
    <location>
        <begin position="171"/>
        <end position="185"/>
    </location>
</feature>
<dbReference type="EMBL" id="JARKIB010000164">
    <property type="protein sequence ID" value="KAJ7729557.1"/>
    <property type="molecule type" value="Genomic_DNA"/>
</dbReference>